<feature type="chain" id="PRO_5045377192" evidence="11">
    <location>
        <begin position="28"/>
        <end position="259"/>
    </location>
</feature>
<dbReference type="InterPro" id="IPR019931">
    <property type="entry name" value="LPXTG_anchor"/>
</dbReference>
<feature type="transmembrane region" description="Helical" evidence="10">
    <location>
        <begin position="232"/>
        <end position="251"/>
    </location>
</feature>
<proteinExistence type="predicted"/>
<dbReference type="InterPro" id="IPR005528">
    <property type="entry name" value="ChpA-H"/>
</dbReference>
<evidence type="ECO:0000259" key="13">
    <source>
        <dbReference type="PROSITE" id="PS51884"/>
    </source>
</evidence>
<evidence type="ECO:0000259" key="12">
    <source>
        <dbReference type="PROSITE" id="PS50847"/>
    </source>
</evidence>
<feature type="compositionally biased region" description="Low complexity" evidence="9">
    <location>
        <begin position="82"/>
        <end position="107"/>
    </location>
</feature>
<organism evidence="14 15">
    <name type="scientific">Streptomyces polygonati</name>
    <dbReference type="NCBI Taxonomy" id="1617087"/>
    <lineage>
        <taxon>Bacteria</taxon>
        <taxon>Bacillati</taxon>
        <taxon>Actinomycetota</taxon>
        <taxon>Actinomycetes</taxon>
        <taxon>Kitasatosporales</taxon>
        <taxon>Streptomycetaceae</taxon>
        <taxon>Streptomyces</taxon>
    </lineage>
</organism>
<feature type="domain" description="Gram-positive cocci surface proteins LPxTG" evidence="12">
    <location>
        <begin position="225"/>
        <end position="259"/>
    </location>
</feature>
<name>A0ABV8HLJ7_9ACTN</name>
<evidence type="ECO:0000256" key="4">
    <source>
        <dbReference type="ARBA" id="ARBA00022729"/>
    </source>
</evidence>
<keyword evidence="6 8" id="KW-0034">Amyloid</keyword>
<evidence type="ECO:0000313" key="14">
    <source>
        <dbReference type="EMBL" id="MFC4031932.1"/>
    </source>
</evidence>
<keyword evidence="7" id="KW-0572">Peptidoglycan-anchor</keyword>
<keyword evidence="15" id="KW-1185">Reference proteome</keyword>
<evidence type="ECO:0000256" key="3">
    <source>
        <dbReference type="ARBA" id="ARBA00022525"/>
    </source>
</evidence>
<evidence type="ECO:0000256" key="8">
    <source>
        <dbReference type="PROSITE-ProRule" id="PRU01232"/>
    </source>
</evidence>
<evidence type="ECO:0000256" key="11">
    <source>
        <dbReference type="SAM" id="SignalP"/>
    </source>
</evidence>
<feature type="compositionally biased region" description="Pro residues" evidence="9">
    <location>
        <begin position="189"/>
        <end position="210"/>
    </location>
</feature>
<comment type="subcellular location">
    <subcellularLocation>
        <location evidence="1">Secreted</location>
        <location evidence="1">Cell wall</location>
    </subcellularLocation>
</comment>
<evidence type="ECO:0000256" key="10">
    <source>
        <dbReference type="SAM" id="Phobius"/>
    </source>
</evidence>
<keyword evidence="4 11" id="KW-0732">Signal</keyword>
<dbReference type="Pfam" id="PF03777">
    <property type="entry name" value="ChpA-C"/>
    <property type="match status" value="2"/>
</dbReference>
<feature type="domain" description="Chaplin" evidence="13">
    <location>
        <begin position="144"/>
        <end position="184"/>
    </location>
</feature>
<feature type="signal peptide" evidence="11">
    <location>
        <begin position="1"/>
        <end position="27"/>
    </location>
</feature>
<evidence type="ECO:0000256" key="5">
    <source>
        <dbReference type="ARBA" id="ARBA00022889"/>
    </source>
</evidence>
<dbReference type="EMBL" id="JBHSBB010000009">
    <property type="protein sequence ID" value="MFC4031932.1"/>
    <property type="molecule type" value="Genomic_DNA"/>
</dbReference>
<dbReference type="PROSITE" id="PS50847">
    <property type="entry name" value="GRAM_POS_ANCHORING"/>
    <property type="match status" value="1"/>
</dbReference>
<evidence type="ECO:0000256" key="7">
    <source>
        <dbReference type="ARBA" id="ARBA00023088"/>
    </source>
</evidence>
<keyword evidence="2" id="KW-0134">Cell wall</keyword>
<evidence type="ECO:0000256" key="1">
    <source>
        <dbReference type="ARBA" id="ARBA00004191"/>
    </source>
</evidence>
<evidence type="ECO:0000256" key="6">
    <source>
        <dbReference type="ARBA" id="ARBA00023087"/>
    </source>
</evidence>
<evidence type="ECO:0000256" key="9">
    <source>
        <dbReference type="SAM" id="MobiDB-lite"/>
    </source>
</evidence>
<keyword evidence="10" id="KW-0812">Transmembrane</keyword>
<accession>A0ABV8HLJ7</accession>
<dbReference type="Proteomes" id="UP001595765">
    <property type="component" value="Unassembled WGS sequence"/>
</dbReference>
<keyword evidence="10" id="KW-1133">Transmembrane helix</keyword>
<comment type="caution">
    <text evidence="14">The sequence shown here is derived from an EMBL/GenBank/DDBJ whole genome shotgun (WGS) entry which is preliminary data.</text>
</comment>
<evidence type="ECO:0000256" key="2">
    <source>
        <dbReference type="ARBA" id="ARBA00022512"/>
    </source>
</evidence>
<sequence length="259" mass="25005">MNRVARKGLVTAMVAGGVLASAGYAQADSAAEGGSAGSPGVLSGNTVQAPVDIPLNVCGNTINVIGLLNPALGNSCANTSHSTASSRPRGARTAAAARPARHPAASSLVDPGGPRKGSSLLSAGPLAARDTGDGAHALAESGGSPGVLAGNSLGLPIHLPVNVSGNSVNVVGIGNPAFGNTAVNGGVHTPPPPPAHQPVPAPPNEAPDPVPGKTTPAAESHQPALAHTGSDGMGWTAAGGAALLLGGAVLFRRSRRKAS</sequence>
<dbReference type="PROSITE" id="PS51884">
    <property type="entry name" value="CHAPLIN"/>
    <property type="match status" value="2"/>
</dbReference>
<feature type="domain" description="Chaplin" evidence="13">
    <location>
        <begin position="38"/>
        <end position="78"/>
    </location>
</feature>
<protein>
    <submittedName>
        <fullName evidence="14">Chaplin</fullName>
    </submittedName>
</protein>
<feature type="region of interest" description="Disordered" evidence="9">
    <location>
        <begin position="182"/>
        <end position="232"/>
    </location>
</feature>
<dbReference type="NCBIfam" id="TIGR01167">
    <property type="entry name" value="LPXTG_anchor"/>
    <property type="match status" value="1"/>
</dbReference>
<evidence type="ECO:0000313" key="15">
    <source>
        <dbReference type="Proteomes" id="UP001595765"/>
    </source>
</evidence>
<keyword evidence="5" id="KW-0130">Cell adhesion</keyword>
<feature type="region of interest" description="Disordered" evidence="9">
    <location>
        <begin position="77"/>
        <end position="139"/>
    </location>
</feature>
<reference evidence="15" key="1">
    <citation type="journal article" date="2019" name="Int. J. Syst. Evol. Microbiol.">
        <title>The Global Catalogue of Microorganisms (GCM) 10K type strain sequencing project: providing services to taxonomists for standard genome sequencing and annotation.</title>
        <authorList>
            <consortium name="The Broad Institute Genomics Platform"/>
            <consortium name="The Broad Institute Genome Sequencing Center for Infectious Disease"/>
            <person name="Wu L."/>
            <person name="Ma J."/>
        </authorList>
    </citation>
    <scope>NUCLEOTIDE SEQUENCE [LARGE SCALE GENOMIC DNA]</scope>
    <source>
        <strain evidence="15">CGMCC 4.7237</strain>
    </source>
</reference>
<keyword evidence="3" id="KW-0964">Secreted</keyword>
<keyword evidence="10" id="KW-0472">Membrane</keyword>
<dbReference type="RefSeq" id="WP_386428457.1">
    <property type="nucleotide sequence ID" value="NZ_JBHSBB010000009.1"/>
</dbReference>
<gene>
    <name evidence="14" type="ORF">ACFO3J_10610</name>
</gene>